<dbReference type="Proteomes" id="UP000556436">
    <property type="component" value="Unassembled WGS sequence"/>
</dbReference>
<feature type="domain" description="IrrE N-terminal-like" evidence="1">
    <location>
        <begin position="57"/>
        <end position="106"/>
    </location>
</feature>
<comment type="caution">
    <text evidence="2">The sequence shown here is derived from an EMBL/GenBank/DDBJ whole genome shotgun (WGS) entry which is preliminary data.</text>
</comment>
<protein>
    <recommendedName>
        <fullName evidence="1">IrrE N-terminal-like domain-containing protein</fullName>
    </recommendedName>
</protein>
<dbReference type="AlphaFoldDB" id="A0A7W7LG79"/>
<organism evidence="2 3">
    <name type="scientific">Streptomyces netropsis</name>
    <name type="common">Streptoverticillium netropsis</name>
    <dbReference type="NCBI Taxonomy" id="55404"/>
    <lineage>
        <taxon>Bacteria</taxon>
        <taxon>Bacillati</taxon>
        <taxon>Actinomycetota</taxon>
        <taxon>Actinomycetes</taxon>
        <taxon>Kitasatosporales</taxon>
        <taxon>Streptomycetaceae</taxon>
        <taxon>Streptomyces</taxon>
    </lineage>
</organism>
<sequence length="190" mass="21836">MMVMRWRRKEPDREFTSFRLDCEERVRALRLPPGELTIQSLLDHLGERFGRPIHLVPLALPPGSPDGMWVSAEERDFIAFEERLAPIHQRQVILHEIGHFVCDHEAAPVMTPEATRLLLPSLDPELVQRVLGREHAHSPAEREAEFIGSLLGRQIGSWTTQRVWEVPPEAAELAARLSALERPARERDER</sequence>
<name>A0A7W7LG79_STRNE</name>
<dbReference type="RefSeq" id="WP_221495392.1">
    <property type="nucleotide sequence ID" value="NZ_CP147867.1"/>
</dbReference>
<proteinExistence type="predicted"/>
<dbReference type="EMBL" id="JACHJG010000013">
    <property type="protein sequence ID" value="MBB4889454.1"/>
    <property type="molecule type" value="Genomic_DNA"/>
</dbReference>
<reference evidence="2 3" key="1">
    <citation type="submission" date="2020-08" db="EMBL/GenBank/DDBJ databases">
        <title>Genomic Encyclopedia of Type Strains, Phase III (KMG-III): the genomes of soil and plant-associated and newly described type strains.</title>
        <authorList>
            <person name="Whitman W."/>
        </authorList>
    </citation>
    <scope>NUCLEOTIDE SEQUENCE [LARGE SCALE GENOMIC DNA]</scope>
    <source>
        <strain evidence="2 3">CECT 3265</strain>
    </source>
</reference>
<evidence type="ECO:0000313" key="2">
    <source>
        <dbReference type="EMBL" id="MBB4889454.1"/>
    </source>
</evidence>
<evidence type="ECO:0000313" key="3">
    <source>
        <dbReference type="Proteomes" id="UP000556436"/>
    </source>
</evidence>
<evidence type="ECO:0000259" key="1">
    <source>
        <dbReference type="Pfam" id="PF06114"/>
    </source>
</evidence>
<dbReference type="InterPro" id="IPR010359">
    <property type="entry name" value="IrrE_HExxH"/>
</dbReference>
<accession>A0A7W7LG79</accession>
<dbReference type="Pfam" id="PF06114">
    <property type="entry name" value="Peptidase_M78"/>
    <property type="match status" value="1"/>
</dbReference>
<gene>
    <name evidence="2" type="ORF">FHS38_005529</name>
</gene>
<keyword evidence="3" id="KW-1185">Reference proteome</keyword>